<proteinExistence type="predicted"/>
<sequence length="188" mass="20654">MLKAFKAAILALLVGAAMLVTGSSAAQAEAPALSPDPDASLLQRQATSPEQLQEQVDLQLRLYPGGKQINDHEVAYDDGKFVITFAQPGRQLLASPDCPSGWFCFYDYANYGYPRGKLSDCGWQDLGAYGWHDRTSSVHNRTSTTVDYDNHTVGGHENDQYMFSNYSGGALNLSSTQTNKADHVYRYC</sequence>
<name>A0A1I3IJY0_9ACTN</name>
<keyword evidence="1" id="KW-0732">Signal</keyword>
<accession>A0A1I3IJY0</accession>
<dbReference type="Pfam" id="PF03995">
    <property type="entry name" value="Inhibitor_I36"/>
    <property type="match status" value="1"/>
</dbReference>
<keyword evidence="3" id="KW-1185">Reference proteome</keyword>
<feature type="signal peptide" evidence="1">
    <location>
        <begin position="1"/>
        <end position="28"/>
    </location>
</feature>
<feature type="chain" id="PRO_5038771016" evidence="1">
    <location>
        <begin position="29"/>
        <end position="188"/>
    </location>
</feature>
<reference evidence="3" key="1">
    <citation type="submission" date="2016-10" db="EMBL/GenBank/DDBJ databases">
        <authorList>
            <person name="Varghese N."/>
            <person name="Submissions S."/>
        </authorList>
    </citation>
    <scope>NUCLEOTIDE SEQUENCE [LARGE SCALE GENOMIC DNA]</scope>
    <source>
        <strain evidence="3">CGMCC 4.2126</strain>
    </source>
</reference>
<dbReference type="GeneID" id="96297078"/>
<evidence type="ECO:0000313" key="2">
    <source>
        <dbReference type="EMBL" id="SFI48117.1"/>
    </source>
</evidence>
<gene>
    <name evidence="2" type="ORF">SAMN05216275_103320</name>
</gene>
<dbReference type="EMBL" id="FOQY01000003">
    <property type="protein sequence ID" value="SFI48117.1"/>
    <property type="molecule type" value="Genomic_DNA"/>
</dbReference>
<dbReference type="Proteomes" id="UP000199111">
    <property type="component" value="Unassembled WGS sequence"/>
</dbReference>
<dbReference type="RefSeq" id="WP_177244977.1">
    <property type="nucleotide sequence ID" value="NZ_FOQY01000003.1"/>
</dbReference>
<evidence type="ECO:0000256" key="1">
    <source>
        <dbReference type="SAM" id="SignalP"/>
    </source>
</evidence>
<protein>
    <submittedName>
        <fullName evidence="2">Peptidase inhibitor family I36</fullName>
    </submittedName>
</protein>
<organism evidence="2 3">
    <name type="scientific">Streptosporangium canum</name>
    <dbReference type="NCBI Taxonomy" id="324952"/>
    <lineage>
        <taxon>Bacteria</taxon>
        <taxon>Bacillati</taxon>
        <taxon>Actinomycetota</taxon>
        <taxon>Actinomycetes</taxon>
        <taxon>Streptosporangiales</taxon>
        <taxon>Streptosporangiaceae</taxon>
        <taxon>Streptosporangium</taxon>
    </lineage>
</organism>
<dbReference type="AlphaFoldDB" id="A0A1I3IJY0"/>
<evidence type="ECO:0000313" key="3">
    <source>
        <dbReference type="Proteomes" id="UP000199111"/>
    </source>
</evidence>